<evidence type="ECO:0000256" key="6">
    <source>
        <dbReference type="ARBA" id="ARBA00022765"/>
    </source>
</evidence>
<keyword evidence="4 13" id="KW-0479">Metal-binding</keyword>
<evidence type="ECO:0000256" key="14">
    <source>
        <dbReference type="PIRSR" id="PIRSR605977-50"/>
    </source>
</evidence>
<dbReference type="InterPro" id="IPR000392">
    <property type="entry name" value="NifH/frxC"/>
</dbReference>
<keyword evidence="17" id="KW-0732">Signal</keyword>
<dbReference type="PATRIC" id="fig|1150469.3.peg.3536"/>
<reference evidence="18 19" key="1">
    <citation type="submission" date="2012-02" db="EMBL/GenBank/DDBJ databases">
        <title>Shotgun genome sequence of Phaeospirillum photometricum DSM 122.</title>
        <authorList>
            <person name="Duquesne K."/>
            <person name="Sturgis J."/>
        </authorList>
    </citation>
    <scope>NUCLEOTIDE SEQUENCE [LARGE SCALE GENOMIC DNA]</scope>
    <source>
        <strain evidence="19">DSM122</strain>
    </source>
</reference>
<dbReference type="Pfam" id="PF00142">
    <property type="entry name" value="Fer4_NifH"/>
    <property type="match status" value="1"/>
</dbReference>
<dbReference type="HAMAP" id="MF_00533">
    <property type="entry name" value="NifH"/>
    <property type="match status" value="1"/>
</dbReference>
<dbReference type="PROSITE" id="PS00692">
    <property type="entry name" value="NIFH_FRXC_2"/>
    <property type="match status" value="1"/>
</dbReference>
<evidence type="ECO:0000256" key="8">
    <source>
        <dbReference type="ARBA" id="ARBA00023002"/>
    </source>
</evidence>
<dbReference type="GO" id="GO:0051539">
    <property type="term" value="F:4 iron, 4 sulfur cluster binding"/>
    <property type="evidence" value="ECO:0007669"/>
    <property type="project" value="UniProtKB-KW"/>
</dbReference>
<comment type="PTM">
    <text evidence="13">The reversible ADP-ribosylation of Arg-168 inactivates the nitrogenase reductase and regulates nitrogenase activity.</text>
</comment>
<evidence type="ECO:0000313" key="18">
    <source>
        <dbReference type="EMBL" id="CCG09764.1"/>
    </source>
</evidence>
<dbReference type="EC" id="1.18.6.1" evidence="13"/>
<keyword evidence="5 13" id="KW-0547">Nucleotide-binding</keyword>
<evidence type="ECO:0000256" key="10">
    <source>
        <dbReference type="ARBA" id="ARBA00023014"/>
    </source>
</evidence>
<proteinExistence type="inferred from homology"/>
<evidence type="ECO:0000256" key="5">
    <source>
        <dbReference type="ARBA" id="ARBA00022741"/>
    </source>
</evidence>
<feature type="binding site" evidence="13">
    <location>
        <position position="201"/>
    </location>
    <ligand>
        <name>[4Fe-4S] cluster</name>
        <dbReference type="ChEBI" id="CHEBI:49883"/>
        <note>ligand shared between dimeric partners</note>
    </ligand>
</feature>
<dbReference type="NCBIfam" id="TIGR01287">
    <property type="entry name" value="nifH"/>
    <property type="match status" value="1"/>
</dbReference>
<evidence type="ECO:0000256" key="12">
    <source>
        <dbReference type="ARBA" id="ARBA00047967"/>
    </source>
</evidence>
<sequence>MSRRPPRPRWLGPAWRPARISACFPTANAAAPMRRAFPASPTSPSASMTGALTPRPSLTAKSPRNCKTMAKELKQIAIYGKGGIGKSTTTSNISAALAEAGYRVMQFGCDPKSDSTNTLRGGTYIPSVLDLLRANARVDAHEAIFEGFGGIYCVEAGGPAPGVGCAGRGIITAVELLNQQNVFEELDLDYVVFDVLGDVVCGGFAVPIREGIAQHVFTVSSSDFMAIYAANNLFKGIQKYSNAGGALLGGVIANSINTDFQRQIIDDFVARTETQIVQYVPRSLTVTQSELQGKTTIEAAPTSEQADIYRTLAQRIVAHTESKVPTPLDPQELRDWSASWADTLIAQEKVAYHPHALVS</sequence>
<organism evidence="18 19">
    <name type="scientific">Pararhodospirillum photometricum DSM 122</name>
    <dbReference type="NCBI Taxonomy" id="1150469"/>
    <lineage>
        <taxon>Bacteria</taxon>
        <taxon>Pseudomonadati</taxon>
        <taxon>Pseudomonadota</taxon>
        <taxon>Alphaproteobacteria</taxon>
        <taxon>Rhodospirillales</taxon>
        <taxon>Rhodospirillaceae</taxon>
        <taxon>Pararhodospirillum</taxon>
    </lineage>
</organism>
<evidence type="ECO:0000256" key="16">
    <source>
        <dbReference type="SAM" id="MobiDB-lite"/>
    </source>
</evidence>
<keyword evidence="10 13" id="KW-0411">Iron-sulfur</keyword>
<dbReference type="PROSITE" id="PS51026">
    <property type="entry name" value="NIFH_FRXC_3"/>
    <property type="match status" value="1"/>
</dbReference>
<feature type="region of interest" description="Disordered" evidence="16">
    <location>
        <begin position="37"/>
        <end position="62"/>
    </location>
</feature>
<dbReference type="SUPFAM" id="SSF52540">
    <property type="entry name" value="P-loop containing nucleoside triphosphate hydrolases"/>
    <property type="match status" value="1"/>
</dbReference>
<evidence type="ECO:0000256" key="4">
    <source>
        <dbReference type="ARBA" id="ARBA00022723"/>
    </source>
</evidence>
<keyword evidence="8 13" id="KW-0560">Oxidoreductase</keyword>
<protein>
    <recommendedName>
        <fullName evidence="13">Nitrogenase iron protein</fullName>
        <ecNumber evidence="13">1.18.6.1</ecNumber>
    </recommendedName>
    <alternativeName>
        <fullName evidence="13">Nitrogenase Fe protein</fullName>
    </alternativeName>
    <alternativeName>
        <fullName evidence="13">Nitrogenase component II</fullName>
    </alternativeName>
    <alternativeName>
        <fullName evidence="13">Nitrogenase reductase</fullName>
    </alternativeName>
</protein>
<keyword evidence="11 13" id="KW-0535">Nitrogen fixation</keyword>
<evidence type="ECO:0000256" key="7">
    <source>
        <dbReference type="ARBA" id="ARBA00022840"/>
    </source>
</evidence>
<dbReference type="InterPro" id="IPR030655">
    <property type="entry name" value="NifH/chlL_CS"/>
</dbReference>
<keyword evidence="6 13" id="KW-0013">ADP-ribosylation</keyword>
<dbReference type="eggNOG" id="COG1348">
    <property type="taxonomic scope" value="Bacteria"/>
</dbReference>
<dbReference type="PRINTS" id="PR00091">
    <property type="entry name" value="NITROGNASEII"/>
</dbReference>
<feature type="binding site" evidence="13">
    <location>
        <begin position="80"/>
        <end position="87"/>
    </location>
    <ligand>
        <name>ATP</name>
        <dbReference type="ChEBI" id="CHEBI:30616"/>
    </ligand>
</feature>
<keyword evidence="9 13" id="KW-0408">Iron</keyword>
<dbReference type="CDD" id="cd02040">
    <property type="entry name" value="NifH"/>
    <property type="match status" value="1"/>
</dbReference>
<keyword evidence="7 13" id="KW-0067">ATP-binding</keyword>
<keyword evidence="19" id="KW-1185">Reference proteome</keyword>
<dbReference type="GO" id="GO:0005524">
    <property type="term" value="F:ATP binding"/>
    <property type="evidence" value="ECO:0007669"/>
    <property type="project" value="UniProtKB-UniRule"/>
</dbReference>
<comment type="cofactor">
    <cofactor evidence="13">
        <name>[4Fe-4S] cluster</name>
        <dbReference type="ChEBI" id="CHEBI:49883"/>
    </cofactor>
    <text evidence="13">Binds 1 [4Fe-4S] cluster per dimer.</text>
</comment>
<dbReference type="PANTHER" id="PTHR42864:SF2">
    <property type="entry name" value="LIGHT-INDEPENDENT PROTOCHLOROPHYLLIDE REDUCTASE IRON-SULFUR ATP-BINDING PROTEIN"/>
    <property type="match status" value="1"/>
</dbReference>
<dbReference type="GO" id="GO:0016163">
    <property type="term" value="F:nitrogenase activity"/>
    <property type="evidence" value="ECO:0007669"/>
    <property type="project" value="UniProtKB-UniRule"/>
</dbReference>
<feature type="binding site" evidence="13">
    <location>
        <position position="165"/>
    </location>
    <ligand>
        <name>[4Fe-4S] cluster</name>
        <dbReference type="ChEBI" id="CHEBI:49883"/>
        <note>ligand shared between dimeric partners</note>
    </ligand>
</feature>
<gene>
    <name evidence="13" type="primary">nifH</name>
    <name evidence="18" type="ORF">RSPPHO_03138</name>
</gene>
<name>H6SR42_PARPM</name>
<dbReference type="InterPro" id="IPR027417">
    <property type="entry name" value="P-loop_NTPase"/>
</dbReference>
<dbReference type="KEGG" id="rpm:RSPPHO_03138"/>
<dbReference type="PANTHER" id="PTHR42864">
    <property type="entry name" value="LIGHT-INDEPENDENT PROTOCHLOROPHYLLIDE REDUCTASE IRON-SULFUR ATP-BINDING PROTEIN"/>
    <property type="match status" value="1"/>
</dbReference>
<dbReference type="AlphaFoldDB" id="H6SR42"/>
<dbReference type="InterPro" id="IPR005977">
    <property type="entry name" value="Nitrogenase_Fe_NifH"/>
</dbReference>
<comment type="subunit">
    <text evidence="2 13">Homodimer.</text>
</comment>
<evidence type="ECO:0000256" key="15">
    <source>
        <dbReference type="RuleBase" id="RU003688"/>
    </source>
</evidence>
<feature type="signal peptide" evidence="17">
    <location>
        <begin position="1"/>
        <end position="29"/>
    </location>
</feature>
<evidence type="ECO:0000256" key="13">
    <source>
        <dbReference type="HAMAP-Rule" id="MF_00533"/>
    </source>
</evidence>
<comment type="PTM">
    <text evidence="14">The reversible ADP-ribosylation of Arg inactivates the nitrogenase reductase and regulates nitrogenase activity.</text>
</comment>
<evidence type="ECO:0000256" key="9">
    <source>
        <dbReference type="ARBA" id="ARBA00023004"/>
    </source>
</evidence>
<dbReference type="Gene3D" id="3.40.50.300">
    <property type="entry name" value="P-loop containing nucleotide triphosphate hydrolases"/>
    <property type="match status" value="1"/>
</dbReference>
<feature type="chain" id="PRO_5003606720" description="Nitrogenase iron protein" evidence="17">
    <location>
        <begin position="30"/>
        <end position="359"/>
    </location>
</feature>
<evidence type="ECO:0000256" key="3">
    <source>
        <dbReference type="ARBA" id="ARBA00022485"/>
    </source>
</evidence>
<dbReference type="GO" id="GO:0046872">
    <property type="term" value="F:metal ion binding"/>
    <property type="evidence" value="ECO:0007669"/>
    <property type="project" value="UniProtKB-KW"/>
</dbReference>
<evidence type="ECO:0000313" key="19">
    <source>
        <dbReference type="Proteomes" id="UP000033220"/>
    </source>
</evidence>
<keyword evidence="3 13" id="KW-0004">4Fe-4S</keyword>
<feature type="modified residue" description="ADP-ribosylarginine; by dinitrogenase reductase ADP-ribosyltransferase" evidence="13 14">
    <location>
        <position position="168"/>
    </location>
</feature>
<dbReference type="STRING" id="1150469.RSPPHO_03138"/>
<comment type="function">
    <text evidence="13">The key enzymatic reactions in nitrogen fixation are catalyzed by the nitrogenase complex, which has 2 components: the iron protein and the molybdenum-iron protein.</text>
</comment>
<accession>H6SR42</accession>
<dbReference type="PROSITE" id="PS00746">
    <property type="entry name" value="NIFH_FRXC_1"/>
    <property type="match status" value="1"/>
</dbReference>
<evidence type="ECO:0000256" key="11">
    <source>
        <dbReference type="ARBA" id="ARBA00023231"/>
    </source>
</evidence>
<dbReference type="EMBL" id="HE663493">
    <property type="protein sequence ID" value="CCG09764.1"/>
    <property type="molecule type" value="Genomic_DNA"/>
</dbReference>
<comment type="catalytic activity">
    <reaction evidence="12 13">
        <text>N2 + 8 reduced [2Fe-2S]-[ferredoxin] + 16 ATP + 16 H2O = H2 + 8 oxidized [2Fe-2S]-[ferredoxin] + 2 NH4(+) + 16 ADP + 16 phosphate + 6 H(+)</text>
        <dbReference type="Rhea" id="RHEA:21448"/>
        <dbReference type="Rhea" id="RHEA-COMP:10000"/>
        <dbReference type="Rhea" id="RHEA-COMP:10001"/>
        <dbReference type="ChEBI" id="CHEBI:15377"/>
        <dbReference type="ChEBI" id="CHEBI:15378"/>
        <dbReference type="ChEBI" id="CHEBI:17997"/>
        <dbReference type="ChEBI" id="CHEBI:18276"/>
        <dbReference type="ChEBI" id="CHEBI:28938"/>
        <dbReference type="ChEBI" id="CHEBI:30616"/>
        <dbReference type="ChEBI" id="CHEBI:33737"/>
        <dbReference type="ChEBI" id="CHEBI:33738"/>
        <dbReference type="ChEBI" id="CHEBI:43474"/>
        <dbReference type="ChEBI" id="CHEBI:456216"/>
        <dbReference type="EC" id="1.18.6.1"/>
    </reaction>
</comment>
<comment type="similarity">
    <text evidence="1 13 15">Belongs to the NifH/BchL/ChlL family.</text>
</comment>
<feature type="compositionally biased region" description="Low complexity" evidence="16">
    <location>
        <begin position="37"/>
        <end position="47"/>
    </location>
</feature>
<evidence type="ECO:0000256" key="17">
    <source>
        <dbReference type="SAM" id="SignalP"/>
    </source>
</evidence>
<evidence type="ECO:0000256" key="2">
    <source>
        <dbReference type="ARBA" id="ARBA00011738"/>
    </source>
</evidence>
<dbReference type="HOGENOM" id="CLU_059373_0_0_5"/>
<dbReference type="Proteomes" id="UP000033220">
    <property type="component" value="Chromosome DSM 122"/>
</dbReference>
<evidence type="ECO:0000256" key="1">
    <source>
        <dbReference type="ARBA" id="ARBA00005504"/>
    </source>
</evidence>